<dbReference type="OMA" id="KESIFHH"/>
<dbReference type="InParanoid" id="K5WLU3"/>
<dbReference type="OrthoDB" id="3037179at2759"/>
<protein>
    <recommendedName>
        <fullName evidence="3">F-box domain-containing protein</fullName>
    </recommendedName>
</protein>
<dbReference type="Proteomes" id="UP000008493">
    <property type="component" value="Unassembled WGS sequence"/>
</dbReference>
<organism evidence="1 2">
    <name type="scientific">Agaricus bisporus var. burnettii (strain JB137-S8 / ATCC MYA-4627 / FGSC 10392)</name>
    <name type="common">White button mushroom</name>
    <dbReference type="NCBI Taxonomy" id="597362"/>
    <lineage>
        <taxon>Eukaryota</taxon>
        <taxon>Fungi</taxon>
        <taxon>Dikarya</taxon>
        <taxon>Basidiomycota</taxon>
        <taxon>Agaricomycotina</taxon>
        <taxon>Agaricomycetes</taxon>
        <taxon>Agaricomycetidae</taxon>
        <taxon>Agaricales</taxon>
        <taxon>Agaricineae</taxon>
        <taxon>Agaricaceae</taxon>
        <taxon>Agaricus</taxon>
    </lineage>
</organism>
<evidence type="ECO:0000313" key="1">
    <source>
        <dbReference type="EMBL" id="EKM76276.1"/>
    </source>
</evidence>
<dbReference type="AlphaFoldDB" id="K5WLU3"/>
<reference evidence="2" key="1">
    <citation type="journal article" date="2012" name="Proc. Natl. Acad. Sci. U.S.A.">
        <title>Genome sequence of the button mushroom Agaricus bisporus reveals mechanisms governing adaptation to a humic-rich ecological niche.</title>
        <authorList>
            <person name="Morin E."/>
            <person name="Kohler A."/>
            <person name="Baker A.R."/>
            <person name="Foulongne-Oriol M."/>
            <person name="Lombard V."/>
            <person name="Nagy L.G."/>
            <person name="Ohm R.A."/>
            <person name="Patyshakuliyeva A."/>
            <person name="Brun A."/>
            <person name="Aerts A.L."/>
            <person name="Bailey A.M."/>
            <person name="Billette C."/>
            <person name="Coutinho P.M."/>
            <person name="Deakin G."/>
            <person name="Doddapaneni H."/>
            <person name="Floudas D."/>
            <person name="Grimwood J."/>
            <person name="Hilden K."/>
            <person name="Kuees U."/>
            <person name="LaButti K.M."/>
            <person name="Lapidus A."/>
            <person name="Lindquist E.A."/>
            <person name="Lucas S.M."/>
            <person name="Murat C."/>
            <person name="Riley R.W."/>
            <person name="Salamov A.A."/>
            <person name="Schmutz J."/>
            <person name="Subramanian V."/>
            <person name="Woesten H.A.B."/>
            <person name="Xu J."/>
            <person name="Eastwood D.C."/>
            <person name="Foster G.D."/>
            <person name="Sonnenberg A.S."/>
            <person name="Cullen D."/>
            <person name="de Vries R.P."/>
            <person name="Lundell T."/>
            <person name="Hibbett D.S."/>
            <person name="Henrissat B."/>
            <person name="Burton K.S."/>
            <person name="Kerrigan R.W."/>
            <person name="Challen M.P."/>
            <person name="Grigoriev I.V."/>
            <person name="Martin F."/>
        </authorList>
    </citation>
    <scope>NUCLEOTIDE SEQUENCE [LARGE SCALE GENOMIC DNA]</scope>
    <source>
        <strain evidence="2">JB137-S8 / ATCC MYA-4627 / FGSC 10392</strain>
    </source>
</reference>
<dbReference type="Gene3D" id="3.80.10.10">
    <property type="entry name" value="Ribonuclease Inhibitor"/>
    <property type="match status" value="1"/>
</dbReference>
<proteinExistence type="predicted"/>
<dbReference type="RefSeq" id="XP_007333008.1">
    <property type="nucleotide sequence ID" value="XM_007332946.1"/>
</dbReference>
<name>K5WLU3_AGABU</name>
<dbReference type="HOGENOM" id="CLU_024210_0_0_1"/>
<keyword evidence="2" id="KW-1185">Reference proteome</keyword>
<dbReference type="GeneID" id="18827425"/>
<evidence type="ECO:0008006" key="3">
    <source>
        <dbReference type="Google" id="ProtNLM"/>
    </source>
</evidence>
<dbReference type="KEGG" id="abp:AGABI1DRAFT131372"/>
<dbReference type="InterPro" id="IPR032675">
    <property type="entry name" value="LRR_dom_sf"/>
</dbReference>
<gene>
    <name evidence="1" type="ORF">AGABI1DRAFT_131372</name>
</gene>
<sequence>MLPHEIIYEIFDLDIISSDTDTLCHLRCVSKDFYEQITKILFSTFKIKSLFYLPEKCQDIKDILASGKESIFHHIKSLHLEMFPCSHVDMWFDVLETLIPRLANLQAVKWDHVLSNNDYPPLVVEDLETRLGLLPNVDEYFLTIRQHPDFIGSEFPTKRIPVPPFNLRKLSVQWWFSIRPPSPIMSQISTLVANSPDLESLSFDVTHDFNFEYHFGDQVLFEEVFSATSSLPTDLKLKSLETRAIEVTSDDFRRHLRHFRHLERLRIRRDPNLEAPKNIGEILQVLLAERIFLKCLLVDVFHHPGVFEYLASYSGIEQLALKPRHTFDCTPELVDQFFFSVLPAHSTTLKWLRLGMDWTTIWSGFLQPEHQECLKQCKALEYLYCWLLLEVEDVEDQNADVLTSWLETINKIPSLRQFKCPPIAISHRTYFLSVGSEHNPDSSIRRFVKHVVGDFRSHCRIDCEWTFRSNNYSKRCFFH</sequence>
<accession>K5WLU3</accession>
<evidence type="ECO:0000313" key="2">
    <source>
        <dbReference type="Proteomes" id="UP000008493"/>
    </source>
</evidence>
<dbReference type="EMBL" id="JH971403">
    <property type="protein sequence ID" value="EKM76276.1"/>
    <property type="molecule type" value="Genomic_DNA"/>
</dbReference>